<evidence type="ECO:0000313" key="2">
    <source>
        <dbReference type="Proteomes" id="UP000799291"/>
    </source>
</evidence>
<sequence length="65" mass="7208">MEIVATQVPAPGKSEDWFAPVNDTTNRRCQEWTMDYVRCLVTVGYIDSAAVSIVQSKRDPPAHGV</sequence>
<gene>
    <name evidence="1" type="ORF">K458DRAFT_393261</name>
</gene>
<protein>
    <submittedName>
        <fullName evidence="1">Uncharacterized protein</fullName>
    </submittedName>
</protein>
<organism evidence="1 2">
    <name type="scientific">Lentithecium fluviatile CBS 122367</name>
    <dbReference type="NCBI Taxonomy" id="1168545"/>
    <lineage>
        <taxon>Eukaryota</taxon>
        <taxon>Fungi</taxon>
        <taxon>Dikarya</taxon>
        <taxon>Ascomycota</taxon>
        <taxon>Pezizomycotina</taxon>
        <taxon>Dothideomycetes</taxon>
        <taxon>Pleosporomycetidae</taxon>
        <taxon>Pleosporales</taxon>
        <taxon>Massarineae</taxon>
        <taxon>Lentitheciaceae</taxon>
        <taxon>Lentithecium</taxon>
    </lineage>
</organism>
<evidence type="ECO:0000313" key="1">
    <source>
        <dbReference type="EMBL" id="KAF2679983.1"/>
    </source>
</evidence>
<dbReference type="InterPro" id="IPR046670">
    <property type="entry name" value="DUF6540"/>
</dbReference>
<proteinExistence type="predicted"/>
<keyword evidence="2" id="KW-1185">Reference proteome</keyword>
<dbReference type="Pfam" id="PF20174">
    <property type="entry name" value="DUF6540"/>
    <property type="match status" value="1"/>
</dbReference>
<name>A0A6G1IPS4_9PLEO</name>
<dbReference type="EMBL" id="MU005599">
    <property type="protein sequence ID" value="KAF2679983.1"/>
    <property type="molecule type" value="Genomic_DNA"/>
</dbReference>
<dbReference type="AlphaFoldDB" id="A0A6G1IPS4"/>
<dbReference type="Proteomes" id="UP000799291">
    <property type="component" value="Unassembled WGS sequence"/>
</dbReference>
<reference evidence="1" key="1">
    <citation type="journal article" date="2020" name="Stud. Mycol.">
        <title>101 Dothideomycetes genomes: a test case for predicting lifestyles and emergence of pathogens.</title>
        <authorList>
            <person name="Haridas S."/>
            <person name="Albert R."/>
            <person name="Binder M."/>
            <person name="Bloem J."/>
            <person name="Labutti K."/>
            <person name="Salamov A."/>
            <person name="Andreopoulos B."/>
            <person name="Baker S."/>
            <person name="Barry K."/>
            <person name="Bills G."/>
            <person name="Bluhm B."/>
            <person name="Cannon C."/>
            <person name="Castanera R."/>
            <person name="Culley D."/>
            <person name="Daum C."/>
            <person name="Ezra D."/>
            <person name="Gonzalez J."/>
            <person name="Henrissat B."/>
            <person name="Kuo A."/>
            <person name="Liang C."/>
            <person name="Lipzen A."/>
            <person name="Lutzoni F."/>
            <person name="Magnuson J."/>
            <person name="Mondo S."/>
            <person name="Nolan M."/>
            <person name="Ohm R."/>
            <person name="Pangilinan J."/>
            <person name="Park H.-J."/>
            <person name="Ramirez L."/>
            <person name="Alfaro M."/>
            <person name="Sun H."/>
            <person name="Tritt A."/>
            <person name="Yoshinaga Y."/>
            <person name="Zwiers L.-H."/>
            <person name="Turgeon B."/>
            <person name="Goodwin S."/>
            <person name="Spatafora J."/>
            <person name="Crous P."/>
            <person name="Grigoriev I."/>
        </authorList>
    </citation>
    <scope>NUCLEOTIDE SEQUENCE</scope>
    <source>
        <strain evidence="1">CBS 122367</strain>
    </source>
</reference>
<accession>A0A6G1IPS4</accession>
<dbReference type="OrthoDB" id="1658288at2759"/>